<dbReference type="InterPro" id="IPR002933">
    <property type="entry name" value="Peptidase_M20"/>
</dbReference>
<organism evidence="2 3">
    <name type="scientific">Mobilicoccus caccae</name>
    <dbReference type="NCBI Taxonomy" id="1859295"/>
    <lineage>
        <taxon>Bacteria</taxon>
        <taxon>Bacillati</taxon>
        <taxon>Actinomycetota</taxon>
        <taxon>Actinomycetes</taxon>
        <taxon>Micrococcales</taxon>
        <taxon>Dermatophilaceae</taxon>
        <taxon>Mobilicoccus</taxon>
    </lineage>
</organism>
<dbReference type="CDD" id="cd03886">
    <property type="entry name" value="M20_Acy1"/>
    <property type="match status" value="1"/>
</dbReference>
<dbReference type="InterPro" id="IPR036264">
    <property type="entry name" value="Bact_exopeptidase_dim_dom"/>
</dbReference>
<dbReference type="RefSeq" id="WP_284302464.1">
    <property type="nucleotide sequence ID" value="NZ_BSUO01000001.1"/>
</dbReference>
<comment type="caution">
    <text evidence="2">The sequence shown here is derived from an EMBL/GenBank/DDBJ whole genome shotgun (WGS) entry which is preliminary data.</text>
</comment>
<dbReference type="Gene3D" id="3.40.630.10">
    <property type="entry name" value="Zn peptidases"/>
    <property type="match status" value="1"/>
</dbReference>
<name>A0ABQ6IKC9_9MICO</name>
<sequence>MSTDTDLVDLRHTLHRDPEVGLHLPRTQTTLLRALKGLPLEITTGESLTSITAVLRGGRRPETDAPVVLLRADMDGLPVTEETGVEFASTTGTMHACGHDLHMTMLVGAARRLCERRAELAGDVVFMFQPGEEGYDGASHMVAEGVLDAAGRRADAAYAIHVWSALDPGGCFSTKPGPMMAASDRLQVKVVGKGGHGSTPYRAKDPVPALCEMVTQLQVLIARRFDVFDPAVITVGSIHAGSTCNVIPEFGEFDATVRSFSPEAQERLFELVPRVLDGVAATHGVEVEIDFQRQYPSTINDDAETEFVRGVVEELFGEERHSRWTQPLGGAEDFSRVLAEVPGSFIGLSAVPVGVDHDTAPFNHSAYATFDDAVIDDGVALFVELATRRLAALAADGD</sequence>
<keyword evidence="3" id="KW-1185">Reference proteome</keyword>
<dbReference type="SUPFAM" id="SSF53187">
    <property type="entry name" value="Zn-dependent exopeptidases"/>
    <property type="match status" value="1"/>
</dbReference>
<accession>A0ABQ6IKC9</accession>
<dbReference type="Pfam" id="PF01546">
    <property type="entry name" value="Peptidase_M20"/>
    <property type="match status" value="1"/>
</dbReference>
<dbReference type="Gene3D" id="3.30.70.360">
    <property type="match status" value="1"/>
</dbReference>
<evidence type="ECO:0000313" key="2">
    <source>
        <dbReference type="EMBL" id="GMA38393.1"/>
    </source>
</evidence>
<dbReference type="EMBL" id="BSUO01000001">
    <property type="protein sequence ID" value="GMA38393.1"/>
    <property type="molecule type" value="Genomic_DNA"/>
</dbReference>
<proteinExistence type="predicted"/>
<dbReference type="SUPFAM" id="SSF55031">
    <property type="entry name" value="Bacterial exopeptidase dimerisation domain"/>
    <property type="match status" value="1"/>
</dbReference>
<protein>
    <submittedName>
        <fullName evidence="2">Amidohydrolase</fullName>
    </submittedName>
</protein>
<dbReference type="PIRSF" id="PIRSF005962">
    <property type="entry name" value="Pept_M20D_amidohydro"/>
    <property type="match status" value="1"/>
</dbReference>
<dbReference type="PANTHER" id="PTHR11014:SF63">
    <property type="entry name" value="METALLOPEPTIDASE, PUTATIVE (AFU_ORTHOLOGUE AFUA_6G09600)-RELATED"/>
    <property type="match status" value="1"/>
</dbReference>
<dbReference type="InterPro" id="IPR017439">
    <property type="entry name" value="Amidohydrolase"/>
</dbReference>
<dbReference type="Proteomes" id="UP001157126">
    <property type="component" value="Unassembled WGS sequence"/>
</dbReference>
<feature type="domain" description="Peptidase M20 dimerisation" evidence="1">
    <location>
        <begin position="186"/>
        <end position="270"/>
    </location>
</feature>
<evidence type="ECO:0000313" key="3">
    <source>
        <dbReference type="Proteomes" id="UP001157126"/>
    </source>
</evidence>
<dbReference type="InterPro" id="IPR011650">
    <property type="entry name" value="Peptidase_M20_dimer"/>
</dbReference>
<dbReference type="PANTHER" id="PTHR11014">
    <property type="entry name" value="PEPTIDASE M20 FAMILY MEMBER"/>
    <property type="match status" value="1"/>
</dbReference>
<gene>
    <name evidence="2" type="ORF">GCM10025883_04380</name>
</gene>
<evidence type="ECO:0000259" key="1">
    <source>
        <dbReference type="Pfam" id="PF07687"/>
    </source>
</evidence>
<reference evidence="3" key="1">
    <citation type="journal article" date="2019" name="Int. J. Syst. Evol. Microbiol.">
        <title>The Global Catalogue of Microorganisms (GCM) 10K type strain sequencing project: providing services to taxonomists for standard genome sequencing and annotation.</title>
        <authorList>
            <consortium name="The Broad Institute Genomics Platform"/>
            <consortium name="The Broad Institute Genome Sequencing Center for Infectious Disease"/>
            <person name="Wu L."/>
            <person name="Ma J."/>
        </authorList>
    </citation>
    <scope>NUCLEOTIDE SEQUENCE [LARGE SCALE GENOMIC DNA]</scope>
    <source>
        <strain evidence="3">NBRC 113072</strain>
    </source>
</reference>
<dbReference type="NCBIfam" id="TIGR01891">
    <property type="entry name" value="amidohydrolases"/>
    <property type="match status" value="1"/>
</dbReference>
<dbReference type="Pfam" id="PF07687">
    <property type="entry name" value="M20_dimer"/>
    <property type="match status" value="1"/>
</dbReference>